<organism evidence="1 2">
    <name type="scientific">Amycolatopsis marina</name>
    <dbReference type="NCBI Taxonomy" id="490629"/>
    <lineage>
        <taxon>Bacteria</taxon>
        <taxon>Bacillati</taxon>
        <taxon>Actinomycetota</taxon>
        <taxon>Actinomycetes</taxon>
        <taxon>Pseudonocardiales</taxon>
        <taxon>Pseudonocardiaceae</taxon>
        <taxon>Amycolatopsis</taxon>
    </lineage>
</organism>
<dbReference type="Pfam" id="PF19593">
    <property type="entry name" value="DUF6098"/>
    <property type="match status" value="1"/>
</dbReference>
<dbReference type="Proteomes" id="UP000243799">
    <property type="component" value="Unassembled WGS sequence"/>
</dbReference>
<accession>A0A1I0Z3M7</accession>
<dbReference type="InterPro" id="IPR046080">
    <property type="entry name" value="DUF6098"/>
</dbReference>
<proteinExistence type="predicted"/>
<name>A0A1I0Z3M7_9PSEU</name>
<evidence type="ECO:0000313" key="1">
    <source>
        <dbReference type="EMBL" id="SFB19048.1"/>
    </source>
</evidence>
<evidence type="ECO:0000313" key="2">
    <source>
        <dbReference type="Proteomes" id="UP000243799"/>
    </source>
</evidence>
<reference evidence="2" key="1">
    <citation type="submission" date="2016-10" db="EMBL/GenBank/DDBJ databases">
        <authorList>
            <person name="Varghese N."/>
            <person name="Submissions S."/>
        </authorList>
    </citation>
    <scope>NUCLEOTIDE SEQUENCE [LARGE SCALE GENOMIC DNA]</scope>
    <source>
        <strain evidence="2">CGMCC 4.3568</strain>
    </source>
</reference>
<protein>
    <submittedName>
        <fullName evidence="1">Uncharacterized protein</fullName>
    </submittedName>
</protein>
<dbReference type="EMBL" id="FOKG01000006">
    <property type="protein sequence ID" value="SFB19048.1"/>
    <property type="molecule type" value="Genomic_DNA"/>
</dbReference>
<keyword evidence="2" id="KW-1185">Reference proteome</keyword>
<gene>
    <name evidence="1" type="ORF">SAMN05216266_10611</name>
</gene>
<dbReference type="STRING" id="490629.SAMN05216266_10611"/>
<sequence length="141" mass="15703">MEANSSDMFTVRRLGELTELVGAGLAPYLRYSPGPEADASHPSTDHESGLLMPGLSVNPLPAPGWWTLPLEDWLARRVCQYLRELREGAYPWILSGRSVDFGPDNEPLLVDVRPVAWLSSQVIVEAKEHYHARLRAGESTH</sequence>
<dbReference type="AlphaFoldDB" id="A0A1I0Z3M7"/>